<dbReference type="NCBIfam" id="NF005559">
    <property type="entry name" value="PRK07231.1"/>
    <property type="match status" value="1"/>
</dbReference>
<evidence type="ECO:0000256" key="1">
    <source>
        <dbReference type="ARBA" id="ARBA00006484"/>
    </source>
</evidence>
<dbReference type="InterPro" id="IPR002347">
    <property type="entry name" value="SDR_fam"/>
</dbReference>
<name>A0A941D551_9MICO</name>
<dbReference type="Proteomes" id="UP000677016">
    <property type="component" value="Unassembled WGS sequence"/>
</dbReference>
<dbReference type="InterPro" id="IPR036291">
    <property type="entry name" value="NAD(P)-bd_dom_sf"/>
</dbReference>
<evidence type="ECO:0000256" key="2">
    <source>
        <dbReference type="ARBA" id="ARBA00023002"/>
    </source>
</evidence>
<organism evidence="4 5">
    <name type="scientific">Phycicoccus avicenniae</name>
    <dbReference type="NCBI Taxonomy" id="2828860"/>
    <lineage>
        <taxon>Bacteria</taxon>
        <taxon>Bacillati</taxon>
        <taxon>Actinomycetota</taxon>
        <taxon>Actinomycetes</taxon>
        <taxon>Micrococcales</taxon>
        <taxon>Intrasporangiaceae</taxon>
        <taxon>Phycicoccus</taxon>
    </lineage>
</organism>
<sequence>MSTGRLFGKVAMVTGGGAGIGRAVSLRFAAEGATVVVCDIDDDRGEETVRMARAVTDTVFATHLDVSGETSWGTALDTVLQSHGRVDVLVNNAGLAYRRPLADSPLAEWRDLMAVNAGGTFLGLKHVTTAMARTGGGAIVNVASAAALIGVPGMTTYSAAKGAVRAMSRVAAMEFAADGVRVNSVYPTSVRTGMVVSDARDTGVSVEEFLDAAGALSPLGGIAEPEDVADAVLFLASDEARFVTGAELVVDGGATAGVA</sequence>
<keyword evidence="2 4" id="KW-0560">Oxidoreductase</keyword>
<dbReference type="InterPro" id="IPR057326">
    <property type="entry name" value="KR_dom"/>
</dbReference>
<dbReference type="AlphaFoldDB" id="A0A941D551"/>
<dbReference type="PANTHER" id="PTHR42820">
    <property type="entry name" value="SHORT-CHAIN DEHYDROGENASE REDUCTASE"/>
    <property type="match status" value="1"/>
</dbReference>
<reference evidence="4" key="1">
    <citation type="submission" date="2021-04" db="EMBL/GenBank/DDBJ databases">
        <title>Phycicoccus avicenniae sp. nov., a novel endophytic actinomycetes isolated from branch of Avicennia mariana.</title>
        <authorList>
            <person name="Tuo L."/>
        </authorList>
    </citation>
    <scope>NUCLEOTIDE SEQUENCE</scope>
    <source>
        <strain evidence="4">BSK3Z-2</strain>
    </source>
</reference>
<dbReference type="PRINTS" id="PR00080">
    <property type="entry name" value="SDRFAMILY"/>
</dbReference>
<evidence type="ECO:0000259" key="3">
    <source>
        <dbReference type="SMART" id="SM00822"/>
    </source>
</evidence>
<accession>A0A941D551</accession>
<dbReference type="EMBL" id="JAGSNF010000001">
    <property type="protein sequence ID" value="MBR7741856.1"/>
    <property type="molecule type" value="Genomic_DNA"/>
</dbReference>
<gene>
    <name evidence="4" type="ORF">KC207_00930</name>
</gene>
<dbReference type="Gene3D" id="3.40.50.720">
    <property type="entry name" value="NAD(P)-binding Rossmann-like Domain"/>
    <property type="match status" value="1"/>
</dbReference>
<dbReference type="PROSITE" id="PS00061">
    <property type="entry name" value="ADH_SHORT"/>
    <property type="match status" value="1"/>
</dbReference>
<dbReference type="PRINTS" id="PR00081">
    <property type="entry name" value="GDHRDH"/>
</dbReference>
<protein>
    <submittedName>
        <fullName evidence="4">Glucose 1-dehydrogenase</fullName>
        <ecNumber evidence="4">1.1.1.47</ecNumber>
    </submittedName>
</protein>
<comment type="caution">
    <text evidence="4">The sequence shown here is derived from an EMBL/GenBank/DDBJ whole genome shotgun (WGS) entry which is preliminary data.</text>
</comment>
<keyword evidence="5" id="KW-1185">Reference proteome</keyword>
<dbReference type="SMART" id="SM00822">
    <property type="entry name" value="PKS_KR"/>
    <property type="match status" value="1"/>
</dbReference>
<dbReference type="GO" id="GO:0047936">
    <property type="term" value="F:glucose 1-dehydrogenase [NAD(P)+] activity"/>
    <property type="evidence" value="ECO:0007669"/>
    <property type="project" value="UniProtKB-EC"/>
</dbReference>
<proteinExistence type="inferred from homology"/>
<dbReference type="RefSeq" id="WP_211601016.1">
    <property type="nucleotide sequence ID" value="NZ_JAGSNF010000001.1"/>
</dbReference>
<dbReference type="Pfam" id="PF13561">
    <property type="entry name" value="adh_short_C2"/>
    <property type="match status" value="1"/>
</dbReference>
<dbReference type="FunFam" id="3.40.50.720:FF:000084">
    <property type="entry name" value="Short-chain dehydrogenase reductase"/>
    <property type="match status" value="1"/>
</dbReference>
<evidence type="ECO:0000313" key="4">
    <source>
        <dbReference type="EMBL" id="MBR7741856.1"/>
    </source>
</evidence>
<dbReference type="EC" id="1.1.1.47" evidence="4"/>
<evidence type="ECO:0000313" key="5">
    <source>
        <dbReference type="Proteomes" id="UP000677016"/>
    </source>
</evidence>
<comment type="similarity">
    <text evidence="1">Belongs to the short-chain dehydrogenases/reductases (SDR) family.</text>
</comment>
<dbReference type="SUPFAM" id="SSF51735">
    <property type="entry name" value="NAD(P)-binding Rossmann-fold domains"/>
    <property type="match status" value="1"/>
</dbReference>
<dbReference type="PANTHER" id="PTHR42820:SF1">
    <property type="entry name" value="SHORT-CHAIN DEHYDROGENASE_REDUCTASE FAMILY PROTEIN"/>
    <property type="match status" value="1"/>
</dbReference>
<feature type="domain" description="Ketoreductase" evidence="3">
    <location>
        <begin position="9"/>
        <end position="183"/>
    </location>
</feature>
<dbReference type="InterPro" id="IPR020904">
    <property type="entry name" value="Sc_DH/Rdtase_CS"/>
</dbReference>